<protein>
    <submittedName>
        <fullName evidence="5">Gfo/Idh/MocA family protein</fullName>
    </submittedName>
</protein>
<dbReference type="PANTHER" id="PTHR22604:SF105">
    <property type="entry name" value="TRANS-1,2-DIHYDROBENZENE-1,2-DIOL DEHYDROGENASE"/>
    <property type="match status" value="1"/>
</dbReference>
<dbReference type="SUPFAM" id="SSF55347">
    <property type="entry name" value="Glyceraldehyde-3-phosphate dehydrogenase-like, C-terminal domain"/>
    <property type="match status" value="1"/>
</dbReference>
<evidence type="ECO:0000259" key="4">
    <source>
        <dbReference type="Pfam" id="PF22725"/>
    </source>
</evidence>
<keyword evidence="2" id="KW-0560">Oxidoreductase</keyword>
<dbReference type="Pfam" id="PF01408">
    <property type="entry name" value="GFO_IDH_MocA"/>
    <property type="match status" value="1"/>
</dbReference>
<name>A0ABV9MWR5_9ENTE</name>
<proteinExistence type="inferred from homology"/>
<accession>A0ABV9MWR5</accession>
<dbReference type="EMBL" id="JBHSGS010000029">
    <property type="protein sequence ID" value="MFC4719078.1"/>
    <property type="molecule type" value="Genomic_DNA"/>
</dbReference>
<dbReference type="Gene3D" id="3.30.360.10">
    <property type="entry name" value="Dihydrodipicolinate Reductase, domain 2"/>
    <property type="match status" value="1"/>
</dbReference>
<dbReference type="InterPro" id="IPR036291">
    <property type="entry name" value="NAD(P)-bd_dom_sf"/>
</dbReference>
<sequence>MPIRYGIVSTASIVPRFVAGVQASQTGEVVAIASRALSKAQEVATTLGIPKAYGSYEELYADPTVDVIYVATYNKGHYPVAKAALFAGKHVLVEKPFALTLDEAEELFAIAKEKKRFLMEAQKAVFLPITQKIKALLEEGVIGPVRYVRAFMTYSNVEKITWFASLESGGGALYGSGSYPLEYLQYLFNSPIAEVAGTAIMSKGQSDRQCDLSLLFENNLQSHVLISTEFSAPSGLVIYGENGRIEIPNFWKAQTAKIFQAEQIEEIEITHENEFVFEIEHVNDCLAKGFVESPVVRAEMTLQTVELVEKMYQQWTQS</sequence>
<dbReference type="RefSeq" id="WP_204654320.1">
    <property type="nucleotide sequence ID" value="NZ_JAFBFD010000024.1"/>
</dbReference>
<evidence type="ECO:0000256" key="2">
    <source>
        <dbReference type="ARBA" id="ARBA00023002"/>
    </source>
</evidence>
<dbReference type="InterPro" id="IPR055170">
    <property type="entry name" value="GFO_IDH_MocA-like_dom"/>
</dbReference>
<dbReference type="SUPFAM" id="SSF51735">
    <property type="entry name" value="NAD(P)-binding Rossmann-fold domains"/>
    <property type="match status" value="1"/>
</dbReference>
<dbReference type="Pfam" id="PF22725">
    <property type="entry name" value="GFO_IDH_MocA_C3"/>
    <property type="match status" value="1"/>
</dbReference>
<reference evidence="6" key="1">
    <citation type="journal article" date="2019" name="Int. J. Syst. Evol. Microbiol.">
        <title>The Global Catalogue of Microorganisms (GCM) 10K type strain sequencing project: providing services to taxonomists for standard genome sequencing and annotation.</title>
        <authorList>
            <consortium name="The Broad Institute Genomics Platform"/>
            <consortium name="The Broad Institute Genome Sequencing Center for Infectious Disease"/>
            <person name="Wu L."/>
            <person name="Ma J."/>
        </authorList>
    </citation>
    <scope>NUCLEOTIDE SEQUENCE [LARGE SCALE GENOMIC DNA]</scope>
    <source>
        <strain evidence="6">CGMCC 1.19032</strain>
    </source>
</reference>
<feature type="domain" description="Gfo/Idh/MocA-like oxidoreductase N-terminal" evidence="3">
    <location>
        <begin position="3"/>
        <end position="120"/>
    </location>
</feature>
<dbReference type="Gene3D" id="3.40.50.720">
    <property type="entry name" value="NAD(P)-binding Rossmann-like Domain"/>
    <property type="match status" value="1"/>
</dbReference>
<gene>
    <name evidence="5" type="ORF">ACFO5I_04980</name>
</gene>
<organism evidence="5 6">
    <name type="scientific">Enterococcus lemanii</name>
    <dbReference type="NCBI Taxonomy" id="1159752"/>
    <lineage>
        <taxon>Bacteria</taxon>
        <taxon>Bacillati</taxon>
        <taxon>Bacillota</taxon>
        <taxon>Bacilli</taxon>
        <taxon>Lactobacillales</taxon>
        <taxon>Enterococcaceae</taxon>
        <taxon>Enterococcus</taxon>
    </lineage>
</organism>
<comment type="caution">
    <text evidence="5">The sequence shown here is derived from an EMBL/GenBank/DDBJ whole genome shotgun (WGS) entry which is preliminary data.</text>
</comment>
<feature type="domain" description="GFO/IDH/MocA-like oxidoreductase" evidence="4">
    <location>
        <begin position="131"/>
        <end position="246"/>
    </location>
</feature>
<dbReference type="Proteomes" id="UP001595969">
    <property type="component" value="Unassembled WGS sequence"/>
</dbReference>
<dbReference type="InterPro" id="IPR000683">
    <property type="entry name" value="Gfo/Idh/MocA-like_OxRdtase_N"/>
</dbReference>
<dbReference type="PANTHER" id="PTHR22604">
    <property type="entry name" value="OXIDOREDUCTASES"/>
    <property type="match status" value="1"/>
</dbReference>
<keyword evidence="6" id="KW-1185">Reference proteome</keyword>
<evidence type="ECO:0000313" key="5">
    <source>
        <dbReference type="EMBL" id="MFC4719078.1"/>
    </source>
</evidence>
<dbReference type="InterPro" id="IPR050984">
    <property type="entry name" value="Gfo/Idh/MocA_domain"/>
</dbReference>
<evidence type="ECO:0000313" key="6">
    <source>
        <dbReference type="Proteomes" id="UP001595969"/>
    </source>
</evidence>
<evidence type="ECO:0000259" key="3">
    <source>
        <dbReference type="Pfam" id="PF01408"/>
    </source>
</evidence>
<comment type="similarity">
    <text evidence="1">Belongs to the Gfo/Idh/MocA family.</text>
</comment>
<evidence type="ECO:0000256" key="1">
    <source>
        <dbReference type="ARBA" id="ARBA00010928"/>
    </source>
</evidence>